<dbReference type="Pfam" id="PF00717">
    <property type="entry name" value="Peptidase_S24"/>
    <property type="match status" value="1"/>
</dbReference>
<dbReference type="OrthoDB" id="528805at2"/>
<dbReference type="InterPro" id="IPR010982">
    <property type="entry name" value="Lambda_DNA-bd_dom_sf"/>
</dbReference>
<dbReference type="PANTHER" id="PTHR40661:SF3">
    <property type="entry name" value="FELS-1 PROPHAGE TRANSCRIPTIONAL REGULATOR"/>
    <property type="match status" value="1"/>
</dbReference>
<keyword evidence="6" id="KW-1185">Reference proteome</keyword>
<dbReference type="InterPro" id="IPR039418">
    <property type="entry name" value="LexA-like"/>
</dbReference>
<dbReference type="PANTHER" id="PTHR40661">
    <property type="match status" value="1"/>
</dbReference>
<dbReference type="CDD" id="cd06529">
    <property type="entry name" value="S24_LexA-like"/>
    <property type="match status" value="1"/>
</dbReference>
<sequence>MEKPLPPEEAAFVERLNAAIDRAGGATKVAPRSGVAVKTIYNWRTGVNATAALALHRIAKGCGISLDQLFGSSTIAGSGTEIPDLATYVDIPILDVVAAAGGGAENDQPNVIGRTVFARASLRNLGISPAKVIALRASGDSMFPTIADGQMVLINTDTTDLKDGAIYAIWAPHGLRLKRIQLQMDGGMLLISDNRELYTPEHIAAREANAIRFVGRAFWTERLI</sequence>
<gene>
    <name evidence="5" type="ORF">E8M01_16485</name>
</gene>
<dbReference type="RefSeq" id="WP_136961111.1">
    <property type="nucleotide sequence ID" value="NZ_CP039690.1"/>
</dbReference>
<accession>A0A4D7B2Y1</accession>
<dbReference type="GO" id="GO:0003677">
    <property type="term" value="F:DNA binding"/>
    <property type="evidence" value="ECO:0007669"/>
    <property type="project" value="UniProtKB-KW"/>
</dbReference>
<evidence type="ECO:0000259" key="4">
    <source>
        <dbReference type="PROSITE" id="PS50943"/>
    </source>
</evidence>
<dbReference type="AlphaFoldDB" id="A0A4D7B2Y1"/>
<dbReference type="SUPFAM" id="SSF51306">
    <property type="entry name" value="LexA/Signal peptidase"/>
    <property type="match status" value="1"/>
</dbReference>
<reference evidence="5 6" key="1">
    <citation type="submission" date="2019-04" db="EMBL/GenBank/DDBJ databases">
        <title>Phreatobacter aquaticus sp. nov.</title>
        <authorList>
            <person name="Choi A."/>
        </authorList>
    </citation>
    <scope>NUCLEOTIDE SEQUENCE [LARGE SCALE GENOMIC DNA]</scope>
    <source>
        <strain evidence="5 6">KCTC 52518</strain>
    </source>
</reference>
<proteinExistence type="predicted"/>
<keyword evidence="1" id="KW-0805">Transcription regulation</keyword>
<dbReference type="InterPro" id="IPR036286">
    <property type="entry name" value="LexA/Signal_pep-like_sf"/>
</dbReference>
<dbReference type="KEGG" id="pstg:E8M01_16485"/>
<evidence type="ECO:0000313" key="5">
    <source>
        <dbReference type="EMBL" id="QCI65665.1"/>
    </source>
</evidence>
<protein>
    <recommendedName>
        <fullName evidence="4">HTH cro/C1-type domain-containing protein</fullName>
    </recommendedName>
</protein>
<dbReference type="EMBL" id="CP039690">
    <property type="protein sequence ID" value="QCI65665.1"/>
    <property type="molecule type" value="Genomic_DNA"/>
</dbReference>
<dbReference type="InterPro" id="IPR001387">
    <property type="entry name" value="Cro/C1-type_HTH"/>
</dbReference>
<keyword evidence="2" id="KW-0238">DNA-binding</keyword>
<name>A0A4D7B2Y1_9HYPH</name>
<evidence type="ECO:0000256" key="2">
    <source>
        <dbReference type="ARBA" id="ARBA00023125"/>
    </source>
</evidence>
<dbReference type="SUPFAM" id="SSF47413">
    <property type="entry name" value="lambda repressor-like DNA-binding domains"/>
    <property type="match status" value="1"/>
</dbReference>
<dbReference type="PROSITE" id="PS50943">
    <property type="entry name" value="HTH_CROC1"/>
    <property type="match status" value="1"/>
</dbReference>
<keyword evidence="3" id="KW-0804">Transcription</keyword>
<evidence type="ECO:0000256" key="1">
    <source>
        <dbReference type="ARBA" id="ARBA00023015"/>
    </source>
</evidence>
<feature type="domain" description="HTH cro/C1-type" evidence="4">
    <location>
        <begin position="32"/>
        <end position="69"/>
    </location>
</feature>
<dbReference type="InterPro" id="IPR015927">
    <property type="entry name" value="Peptidase_S24_S26A/B/C"/>
</dbReference>
<organism evidence="5 6">
    <name type="scientific">Phreatobacter stygius</name>
    <dbReference type="NCBI Taxonomy" id="1940610"/>
    <lineage>
        <taxon>Bacteria</taxon>
        <taxon>Pseudomonadati</taxon>
        <taxon>Pseudomonadota</taxon>
        <taxon>Alphaproteobacteria</taxon>
        <taxon>Hyphomicrobiales</taxon>
        <taxon>Phreatobacteraceae</taxon>
        <taxon>Phreatobacter</taxon>
    </lineage>
</organism>
<evidence type="ECO:0000256" key="3">
    <source>
        <dbReference type="ARBA" id="ARBA00023163"/>
    </source>
</evidence>
<dbReference type="Proteomes" id="UP000298781">
    <property type="component" value="Chromosome"/>
</dbReference>
<evidence type="ECO:0000313" key="6">
    <source>
        <dbReference type="Proteomes" id="UP000298781"/>
    </source>
</evidence>
<dbReference type="Gene3D" id="2.10.109.10">
    <property type="entry name" value="Umud Fragment, subunit A"/>
    <property type="match status" value="1"/>
</dbReference>